<feature type="transmembrane region" description="Helical" evidence="2">
    <location>
        <begin position="202"/>
        <end position="224"/>
    </location>
</feature>
<keyword evidence="2" id="KW-1133">Transmembrane helix</keyword>
<dbReference type="STRING" id="1848.SAMN05443637_110155"/>
<accession>A0A1M6ULB1</accession>
<feature type="compositionally biased region" description="Pro residues" evidence="1">
    <location>
        <begin position="405"/>
        <end position="414"/>
    </location>
</feature>
<dbReference type="Proteomes" id="UP000184363">
    <property type="component" value="Unassembled WGS sequence"/>
</dbReference>
<feature type="transmembrane region" description="Helical" evidence="2">
    <location>
        <begin position="24"/>
        <end position="46"/>
    </location>
</feature>
<dbReference type="Pfam" id="PF13367">
    <property type="entry name" value="PrsW-protease"/>
    <property type="match status" value="1"/>
</dbReference>
<reference evidence="3 4" key="1">
    <citation type="submission" date="2016-11" db="EMBL/GenBank/DDBJ databases">
        <authorList>
            <person name="Jaros S."/>
            <person name="Januszkiewicz K."/>
            <person name="Wedrychowicz H."/>
        </authorList>
    </citation>
    <scope>NUCLEOTIDE SEQUENCE [LARGE SCALE GENOMIC DNA]</scope>
    <source>
        <strain evidence="3 4">DSM 43832</strain>
    </source>
</reference>
<keyword evidence="4" id="KW-1185">Reference proteome</keyword>
<evidence type="ECO:0000313" key="3">
    <source>
        <dbReference type="EMBL" id="SHK69981.1"/>
    </source>
</evidence>
<dbReference type="PANTHER" id="PTHR36844:SF1">
    <property type="entry name" value="PROTEASE PRSW"/>
    <property type="match status" value="1"/>
</dbReference>
<proteinExistence type="predicted"/>
<dbReference type="EMBL" id="FRAP01000010">
    <property type="protein sequence ID" value="SHK69981.1"/>
    <property type="molecule type" value="Genomic_DNA"/>
</dbReference>
<sequence length="436" mass="46134">MSQVMTGITRLTQQMPTQTRQRRFVLGPVVVLVVLAFFVLIAIGIVQSEVGAGGVLLGALLALLPVGPVVAAFLWIDRWEPEPPHLLLAAFVWGAGVAACIAIVLNSVAGILLDAELGAEEGGLITVAVVAPIVEEAVKGLFVVGMLVFKRREFDGITDGIVYAGITAAGFAFTENILYIGRTFDEDGSGAATLTVVILRCVFSPFAHPLFTAMTGIGAGIAAASRRGSGAWLAIPAGYVVAVLLHGLWNASGTLGGGTGFVGVYAVVMVPVFISLIVLSVWQRKREQRIVVEQLPGFARAGWIAPSEITLLSSLAGRRNWRAAVRRQSGRQVEQAVARYQAAVTEMAFLRARMARGSVGRLAQKWHQEALAELLSARLAAVGHPQALTVALRHGGPRGGRPPQNWTPPPPGPAPGQRQQYGPLPPGLPPQSWPYG</sequence>
<protein>
    <submittedName>
        <fullName evidence="3">Membrane proteinase PrsW, cleaves anti-sigma factor RsiW, M82 family</fullName>
    </submittedName>
</protein>
<evidence type="ECO:0000256" key="2">
    <source>
        <dbReference type="SAM" id="Phobius"/>
    </source>
</evidence>
<feature type="compositionally biased region" description="Pro residues" evidence="1">
    <location>
        <begin position="423"/>
        <end position="436"/>
    </location>
</feature>
<feature type="transmembrane region" description="Helical" evidence="2">
    <location>
        <begin position="52"/>
        <end position="76"/>
    </location>
</feature>
<feature type="transmembrane region" description="Helical" evidence="2">
    <location>
        <begin position="161"/>
        <end position="182"/>
    </location>
</feature>
<keyword evidence="2" id="KW-0472">Membrane</keyword>
<organism evidence="3 4">
    <name type="scientific">Pseudonocardia thermophila</name>
    <dbReference type="NCBI Taxonomy" id="1848"/>
    <lineage>
        <taxon>Bacteria</taxon>
        <taxon>Bacillati</taxon>
        <taxon>Actinomycetota</taxon>
        <taxon>Actinomycetes</taxon>
        <taxon>Pseudonocardiales</taxon>
        <taxon>Pseudonocardiaceae</taxon>
        <taxon>Pseudonocardia</taxon>
    </lineage>
</organism>
<dbReference type="PANTHER" id="PTHR36844">
    <property type="entry name" value="PROTEASE PRSW"/>
    <property type="match status" value="1"/>
</dbReference>
<feature type="region of interest" description="Disordered" evidence="1">
    <location>
        <begin position="392"/>
        <end position="436"/>
    </location>
</feature>
<name>A0A1M6ULB1_PSETH</name>
<evidence type="ECO:0000313" key="4">
    <source>
        <dbReference type="Proteomes" id="UP000184363"/>
    </source>
</evidence>
<dbReference type="AlphaFoldDB" id="A0A1M6ULB1"/>
<feature type="transmembrane region" description="Helical" evidence="2">
    <location>
        <begin position="231"/>
        <end position="249"/>
    </location>
</feature>
<keyword evidence="2" id="KW-0812">Transmembrane</keyword>
<feature type="transmembrane region" description="Helical" evidence="2">
    <location>
        <begin position="88"/>
        <end position="113"/>
    </location>
</feature>
<dbReference type="GO" id="GO:0008233">
    <property type="term" value="F:peptidase activity"/>
    <property type="evidence" value="ECO:0007669"/>
    <property type="project" value="InterPro"/>
</dbReference>
<dbReference type="InterPro" id="IPR026898">
    <property type="entry name" value="PrsW"/>
</dbReference>
<feature type="transmembrane region" description="Helical" evidence="2">
    <location>
        <begin position="261"/>
        <end position="282"/>
    </location>
</feature>
<dbReference type="RefSeq" id="WP_234997265.1">
    <property type="nucleotide sequence ID" value="NZ_CALGVN010000048.1"/>
</dbReference>
<feature type="transmembrane region" description="Helical" evidence="2">
    <location>
        <begin position="125"/>
        <end position="149"/>
    </location>
</feature>
<evidence type="ECO:0000256" key="1">
    <source>
        <dbReference type="SAM" id="MobiDB-lite"/>
    </source>
</evidence>
<gene>
    <name evidence="3" type="ORF">SAMN05443637_110155</name>
</gene>